<sequence>MKEKQDKTAAFIGVNANSLTSTAAGTVAGNSGIEFVCIRGAMDVLACFPVPPFSLPSMVARQVGFDPPPPYPGDVSRDEVGRQAPILPLNSHRQEGDK</sequence>
<comment type="caution">
    <text evidence="2">The sequence shown here is derived from an EMBL/GenBank/DDBJ whole genome shotgun (WGS) entry which is preliminary data.</text>
</comment>
<evidence type="ECO:0000313" key="3">
    <source>
        <dbReference type="Proteomes" id="UP001054945"/>
    </source>
</evidence>
<accession>A0AAV4VG33</accession>
<protein>
    <submittedName>
        <fullName evidence="2">Uncharacterized protein</fullName>
    </submittedName>
</protein>
<feature type="region of interest" description="Disordered" evidence="1">
    <location>
        <begin position="64"/>
        <end position="98"/>
    </location>
</feature>
<evidence type="ECO:0000313" key="2">
    <source>
        <dbReference type="EMBL" id="GIY69250.1"/>
    </source>
</evidence>
<organism evidence="2 3">
    <name type="scientific">Caerostris extrusa</name>
    <name type="common">Bark spider</name>
    <name type="synonym">Caerostris bankana</name>
    <dbReference type="NCBI Taxonomy" id="172846"/>
    <lineage>
        <taxon>Eukaryota</taxon>
        <taxon>Metazoa</taxon>
        <taxon>Ecdysozoa</taxon>
        <taxon>Arthropoda</taxon>
        <taxon>Chelicerata</taxon>
        <taxon>Arachnida</taxon>
        <taxon>Araneae</taxon>
        <taxon>Araneomorphae</taxon>
        <taxon>Entelegynae</taxon>
        <taxon>Araneoidea</taxon>
        <taxon>Araneidae</taxon>
        <taxon>Caerostris</taxon>
    </lineage>
</organism>
<dbReference type="EMBL" id="BPLR01014508">
    <property type="protein sequence ID" value="GIY69250.1"/>
    <property type="molecule type" value="Genomic_DNA"/>
</dbReference>
<keyword evidence="3" id="KW-1185">Reference proteome</keyword>
<name>A0AAV4VG33_CAEEX</name>
<evidence type="ECO:0000256" key="1">
    <source>
        <dbReference type="SAM" id="MobiDB-lite"/>
    </source>
</evidence>
<dbReference type="AlphaFoldDB" id="A0AAV4VG33"/>
<gene>
    <name evidence="2" type="ORF">CEXT_259611</name>
</gene>
<proteinExistence type="predicted"/>
<reference evidence="2 3" key="1">
    <citation type="submission" date="2021-06" db="EMBL/GenBank/DDBJ databases">
        <title>Caerostris extrusa draft genome.</title>
        <authorList>
            <person name="Kono N."/>
            <person name="Arakawa K."/>
        </authorList>
    </citation>
    <scope>NUCLEOTIDE SEQUENCE [LARGE SCALE GENOMIC DNA]</scope>
</reference>
<dbReference type="Proteomes" id="UP001054945">
    <property type="component" value="Unassembled WGS sequence"/>
</dbReference>